<name>A0A1G4AXA8_9PEZI</name>
<proteinExistence type="predicted"/>
<evidence type="ECO:0000313" key="4">
    <source>
        <dbReference type="Proteomes" id="UP000176998"/>
    </source>
</evidence>
<dbReference type="OrthoDB" id="5242705at2759"/>
<feature type="transmembrane region" description="Helical" evidence="2">
    <location>
        <begin position="84"/>
        <end position="110"/>
    </location>
</feature>
<evidence type="ECO:0000256" key="1">
    <source>
        <dbReference type="SAM" id="MobiDB-lite"/>
    </source>
</evidence>
<feature type="transmembrane region" description="Helical" evidence="2">
    <location>
        <begin position="580"/>
        <end position="606"/>
    </location>
</feature>
<keyword evidence="2" id="KW-1133">Transmembrane helix</keyword>
<organism evidence="3 4">
    <name type="scientific">Colletotrichum orchidophilum</name>
    <dbReference type="NCBI Taxonomy" id="1209926"/>
    <lineage>
        <taxon>Eukaryota</taxon>
        <taxon>Fungi</taxon>
        <taxon>Dikarya</taxon>
        <taxon>Ascomycota</taxon>
        <taxon>Pezizomycotina</taxon>
        <taxon>Sordariomycetes</taxon>
        <taxon>Hypocreomycetidae</taxon>
        <taxon>Glomerellales</taxon>
        <taxon>Glomerellaceae</taxon>
        <taxon>Colletotrichum</taxon>
    </lineage>
</organism>
<dbReference type="RefSeq" id="XP_022470909.1">
    <property type="nucleotide sequence ID" value="XM_022622599.1"/>
</dbReference>
<evidence type="ECO:0000313" key="3">
    <source>
        <dbReference type="EMBL" id="OHE93745.1"/>
    </source>
</evidence>
<dbReference type="EMBL" id="MJBS01000113">
    <property type="protein sequence ID" value="OHE93745.1"/>
    <property type="molecule type" value="Genomic_DNA"/>
</dbReference>
<dbReference type="Proteomes" id="UP000176998">
    <property type="component" value="Unassembled WGS sequence"/>
</dbReference>
<accession>A0A1G4AXA8</accession>
<comment type="caution">
    <text evidence="3">The sequence shown here is derived from an EMBL/GenBank/DDBJ whole genome shotgun (WGS) entry which is preliminary data.</text>
</comment>
<sequence>MAACGSRSASGRQARDEEYRDSNKQNSTPYVLKKWNAAADGVPRVPSLCASASSRRLSSPQQQRFLNEDVCEAQQDNQTRKSVFILWTWEILSLFLATCILVVTTTVIVLEDDRRSRDWPLDGIITLNSLVNLLSTIFRGILVSIATELIAQAKWMWFWFDKSSRRRMGDLLHFDDGTRGVWGALKLIKIVTWRSPSILIAVVVLVSSFAVGFFVQQSIRYIDRNEPLGLGSGSLPVTRHIDGLNTRVFYTGGLTFKPEVKGAIQSLAFRRSRNESAVIPICPTGNCTFTGLGSNTSIETGSEATHASAGVCSICTDVGEMINHSNNDPRYSLPNDMEIVTSDKMEWVRVLSGDLSWSDATIPPEALALASAAFANVTVLTGAVVDGDIRKTKTKHPVAITCSLYPCVRTYSGIIRLGSLNETLIRETPMHYDMGDNDSSASEQALNLSAGPNLSTVRHARTKRRSENNSSSQVPEECIYRIDQSFKSLISDYLSSDFFNGSCTWDSSQRDMIECGEAIWLSKLWANGNSTTESLADLFTDFATALTNQVRFGMGRKDGTTSMVKGVAFQLVTFIAVEKYWLVFPAVLLILEIAALSWMISLTVVFRGELAVWKGSILPLLFYRDFFWGNGDRGKSSKRLLTTKEMEKQADQISANFSRNI</sequence>
<keyword evidence="2" id="KW-0472">Membrane</keyword>
<dbReference type="STRING" id="1209926.A0A1G4AXA8"/>
<protein>
    <submittedName>
        <fullName evidence="3">Uncharacterized protein</fullName>
    </submittedName>
</protein>
<evidence type="ECO:0000256" key="2">
    <source>
        <dbReference type="SAM" id="Phobius"/>
    </source>
</evidence>
<dbReference type="GeneID" id="34564109"/>
<dbReference type="Pfam" id="PF11374">
    <property type="entry name" value="DUF3176"/>
    <property type="match status" value="1"/>
</dbReference>
<keyword evidence="4" id="KW-1185">Reference proteome</keyword>
<gene>
    <name evidence="3" type="ORF">CORC01_10972</name>
</gene>
<keyword evidence="2" id="KW-0812">Transmembrane</keyword>
<feature type="compositionally biased region" description="Basic and acidic residues" evidence="1">
    <location>
        <begin position="13"/>
        <end position="23"/>
    </location>
</feature>
<dbReference type="InterPro" id="IPR021514">
    <property type="entry name" value="DUF3176"/>
</dbReference>
<dbReference type="PANTHER" id="PTHR35394">
    <property type="entry name" value="DUF3176 DOMAIN-CONTAINING PROTEIN"/>
    <property type="match status" value="1"/>
</dbReference>
<feature type="region of interest" description="Disordered" evidence="1">
    <location>
        <begin position="1"/>
        <end position="25"/>
    </location>
</feature>
<reference evidence="3 4" key="1">
    <citation type="submission" date="2016-09" db="EMBL/GenBank/DDBJ databases">
        <authorList>
            <person name="Capua I."/>
            <person name="De Benedictis P."/>
            <person name="Joannis T."/>
            <person name="Lombin L.H."/>
            <person name="Cattoli G."/>
        </authorList>
    </citation>
    <scope>NUCLEOTIDE SEQUENCE [LARGE SCALE GENOMIC DNA]</scope>
    <source>
        <strain evidence="3 4">IMI 309357</strain>
    </source>
</reference>
<dbReference type="AlphaFoldDB" id="A0A1G4AXA8"/>
<feature type="transmembrane region" description="Helical" evidence="2">
    <location>
        <begin position="196"/>
        <end position="215"/>
    </location>
</feature>
<dbReference type="PANTHER" id="PTHR35394:SF5">
    <property type="entry name" value="DUF3176 DOMAIN-CONTAINING PROTEIN"/>
    <property type="match status" value="1"/>
</dbReference>